<dbReference type="InterPro" id="IPR004477">
    <property type="entry name" value="ComEC_N"/>
</dbReference>
<evidence type="ECO:0000256" key="4">
    <source>
        <dbReference type="ARBA" id="ARBA00022989"/>
    </source>
</evidence>
<name>T1AXA0_9ZZZZ</name>
<dbReference type="PANTHER" id="PTHR30619:SF1">
    <property type="entry name" value="RECOMBINATION PROTEIN 2"/>
    <property type="match status" value="1"/>
</dbReference>
<dbReference type="GO" id="GO:0005886">
    <property type="term" value="C:plasma membrane"/>
    <property type="evidence" value="ECO:0007669"/>
    <property type="project" value="UniProtKB-SubCell"/>
</dbReference>
<feature type="transmembrane region" description="Helical" evidence="6">
    <location>
        <begin position="80"/>
        <end position="106"/>
    </location>
</feature>
<gene>
    <name evidence="8" type="ORF">B2A_03382</name>
</gene>
<comment type="subcellular location">
    <subcellularLocation>
        <location evidence="1">Cell membrane</location>
        <topology evidence="1">Multi-pass membrane protein</topology>
    </subcellularLocation>
</comment>
<evidence type="ECO:0000256" key="1">
    <source>
        <dbReference type="ARBA" id="ARBA00004651"/>
    </source>
</evidence>
<dbReference type="PANTHER" id="PTHR30619">
    <property type="entry name" value="DNA INTERNALIZATION/COMPETENCE PROTEIN COMEC/REC2"/>
    <property type="match status" value="1"/>
</dbReference>
<dbReference type="InterPro" id="IPR052159">
    <property type="entry name" value="Competence_DNA_uptake"/>
</dbReference>
<dbReference type="AlphaFoldDB" id="T1AXA0"/>
<feature type="non-terminal residue" evidence="8">
    <location>
        <position position="1"/>
    </location>
</feature>
<accession>T1AXA0</accession>
<keyword evidence="4 6" id="KW-1133">Transmembrane helix</keyword>
<keyword evidence="2" id="KW-1003">Cell membrane</keyword>
<keyword evidence="5 6" id="KW-0472">Membrane</keyword>
<comment type="caution">
    <text evidence="8">The sequence shown here is derived from an EMBL/GenBank/DDBJ whole genome shotgun (WGS) entry which is preliminary data.</text>
</comment>
<protein>
    <submittedName>
        <fullName evidence="8">DNA internalization-related competence protein ComEC/Rec2</fullName>
    </submittedName>
</protein>
<reference evidence="8" key="2">
    <citation type="journal article" date="2014" name="ISME J.">
        <title>Microbial stratification in low pH oxic and suboxic macroscopic growths along an acid mine drainage.</title>
        <authorList>
            <person name="Mendez-Garcia C."/>
            <person name="Mesa V."/>
            <person name="Sprenger R.R."/>
            <person name="Richter M."/>
            <person name="Diez M.S."/>
            <person name="Solano J."/>
            <person name="Bargiela R."/>
            <person name="Golyshina O.V."/>
            <person name="Manteca A."/>
            <person name="Ramos J.L."/>
            <person name="Gallego J.R."/>
            <person name="Llorente I."/>
            <person name="Martins Dos Santos V.A."/>
            <person name="Jensen O.N."/>
            <person name="Pelaez A.I."/>
            <person name="Sanchez J."/>
            <person name="Ferrer M."/>
        </authorList>
    </citation>
    <scope>NUCLEOTIDE SEQUENCE</scope>
</reference>
<dbReference type="EMBL" id="AUZZ01002266">
    <property type="protein sequence ID" value="EQD61008.1"/>
    <property type="molecule type" value="Genomic_DNA"/>
</dbReference>
<dbReference type="Pfam" id="PF03772">
    <property type="entry name" value="Competence"/>
    <property type="match status" value="1"/>
</dbReference>
<evidence type="ECO:0000256" key="5">
    <source>
        <dbReference type="ARBA" id="ARBA00023136"/>
    </source>
</evidence>
<evidence type="ECO:0000259" key="7">
    <source>
        <dbReference type="Pfam" id="PF03772"/>
    </source>
</evidence>
<evidence type="ECO:0000313" key="8">
    <source>
        <dbReference type="EMBL" id="EQD61008.1"/>
    </source>
</evidence>
<reference evidence="8" key="1">
    <citation type="submission" date="2013-08" db="EMBL/GenBank/DDBJ databases">
        <authorList>
            <person name="Mendez C."/>
            <person name="Richter M."/>
            <person name="Ferrer M."/>
            <person name="Sanchez J."/>
        </authorList>
    </citation>
    <scope>NUCLEOTIDE SEQUENCE</scope>
</reference>
<evidence type="ECO:0000256" key="6">
    <source>
        <dbReference type="SAM" id="Phobius"/>
    </source>
</evidence>
<proteinExistence type="predicted"/>
<organism evidence="8">
    <name type="scientific">mine drainage metagenome</name>
    <dbReference type="NCBI Taxonomy" id="410659"/>
    <lineage>
        <taxon>unclassified sequences</taxon>
        <taxon>metagenomes</taxon>
        <taxon>ecological metagenomes</taxon>
    </lineage>
</organism>
<keyword evidence="3 6" id="KW-0812">Transmembrane</keyword>
<evidence type="ECO:0000256" key="2">
    <source>
        <dbReference type="ARBA" id="ARBA00022475"/>
    </source>
</evidence>
<feature type="domain" description="ComEC/Rec2-related protein" evidence="7">
    <location>
        <begin position="56"/>
        <end position="102"/>
    </location>
</feature>
<sequence length="144" mass="15199">AALNGLIATGYVRDASAARSLGTSALCVDALRARIARAIATALPAGDAATPLLQALAVGDQRGLNEAHWRVLRATGVGHLIAISGLHVGLAGIVGALLVYAFTWLWPACCCVGRGACWPRRWRWARPGDMARWPAMACPRCVRC</sequence>
<evidence type="ECO:0000256" key="3">
    <source>
        <dbReference type="ARBA" id="ARBA00022692"/>
    </source>
</evidence>